<name>A0A6J4RK31_9ACTN</name>
<protein>
    <submittedName>
        <fullName evidence="1">Uncharacterized protein</fullName>
    </submittedName>
</protein>
<organism evidence="1">
    <name type="scientific">uncultured Rubrobacteraceae bacterium</name>
    <dbReference type="NCBI Taxonomy" id="349277"/>
    <lineage>
        <taxon>Bacteria</taxon>
        <taxon>Bacillati</taxon>
        <taxon>Actinomycetota</taxon>
        <taxon>Rubrobacteria</taxon>
        <taxon>Rubrobacterales</taxon>
        <taxon>Rubrobacteraceae</taxon>
        <taxon>environmental samples</taxon>
    </lineage>
</organism>
<dbReference type="EMBL" id="CADCVF010000084">
    <property type="protein sequence ID" value="CAA9473157.1"/>
    <property type="molecule type" value="Genomic_DNA"/>
</dbReference>
<dbReference type="AlphaFoldDB" id="A0A6J4RK31"/>
<reference evidence="1" key="1">
    <citation type="submission" date="2020-02" db="EMBL/GenBank/DDBJ databases">
        <authorList>
            <person name="Meier V. D."/>
        </authorList>
    </citation>
    <scope>NUCLEOTIDE SEQUENCE</scope>
    <source>
        <strain evidence="1">AVDCRST_MAG58</strain>
    </source>
</reference>
<proteinExistence type="predicted"/>
<sequence length="73" mass="8410">MLLIRCLQSGVHYWTLPSIGIALLRNFGWIDIIDLEVVLSLHKIEAEGVSSFTREAAKVRRANKRCEEEERLD</sequence>
<evidence type="ECO:0000313" key="1">
    <source>
        <dbReference type="EMBL" id="CAA9473157.1"/>
    </source>
</evidence>
<accession>A0A6J4RK31</accession>
<gene>
    <name evidence="1" type="ORF">AVDCRST_MAG58-4078</name>
</gene>